<gene>
    <name evidence="2" type="ORF">LY28_02316</name>
</gene>
<dbReference type="EMBL" id="QKMR01000013">
    <property type="protein sequence ID" value="PYG87180.1"/>
    <property type="molecule type" value="Genomic_DNA"/>
</dbReference>
<dbReference type="Pfam" id="PF09648">
    <property type="entry name" value="YycI"/>
    <property type="match status" value="1"/>
</dbReference>
<evidence type="ECO:0000313" key="3">
    <source>
        <dbReference type="Proteomes" id="UP000248132"/>
    </source>
</evidence>
<dbReference type="InterPro" id="IPR018604">
    <property type="entry name" value="YycI-like"/>
</dbReference>
<accession>A0A318XIX8</accession>
<evidence type="ECO:0000259" key="1">
    <source>
        <dbReference type="Pfam" id="PF09648"/>
    </source>
</evidence>
<feature type="domain" description="Regulatory protein YycH-like" evidence="1">
    <location>
        <begin position="31"/>
        <end position="271"/>
    </location>
</feature>
<dbReference type="Proteomes" id="UP000248132">
    <property type="component" value="Unassembled WGS sequence"/>
</dbReference>
<name>A0A318XIX8_9FIRM</name>
<organism evidence="2 3">
    <name type="scientific">Ruminiclostridium sufflavum DSM 19573</name>
    <dbReference type="NCBI Taxonomy" id="1121337"/>
    <lineage>
        <taxon>Bacteria</taxon>
        <taxon>Bacillati</taxon>
        <taxon>Bacillota</taxon>
        <taxon>Clostridia</taxon>
        <taxon>Eubacteriales</taxon>
        <taxon>Oscillospiraceae</taxon>
        <taxon>Ruminiclostridium</taxon>
    </lineage>
</organism>
<dbReference type="RefSeq" id="WP_110462340.1">
    <property type="nucleotide sequence ID" value="NZ_QKMR01000013.1"/>
</dbReference>
<dbReference type="OrthoDB" id="2388036at2"/>
<comment type="caution">
    <text evidence="2">The sequence shown here is derived from an EMBL/GenBank/DDBJ whole genome shotgun (WGS) entry which is preliminary data.</text>
</comment>
<dbReference type="GO" id="GO:0016020">
    <property type="term" value="C:membrane"/>
    <property type="evidence" value="ECO:0007669"/>
    <property type="project" value="InterPro"/>
</dbReference>
<protein>
    <submittedName>
        <fullName evidence="2">YycH protein</fullName>
    </submittedName>
</protein>
<proteinExistence type="predicted"/>
<sequence>MDWKNAKTILISGFLILNIVLAVTIYNEMKMDEIPQQTISNTQKILGQNDIHIECPIPKYTGNDYTLKYEEQALSEGKIADELLGDNYAKEAGNLYKKDSKSLAIYEEEGFEYFDTEHNIKINGDIKSGVDKFLKDTFDKIGLPFDEFKQDGYYPDVENENEVSMVYKGQYKDYAVFDNYIIVDISDSSIRSIKYHYKKPTSVMIKKDIFVIPAYEILITEMTKYPGISITQVDIGFKGYTKNDKKTKTSYEGLAWRIKTYKGEEYYFNARNGTLME</sequence>
<reference evidence="2 3" key="1">
    <citation type="submission" date="2018-06" db="EMBL/GenBank/DDBJ databases">
        <title>Genomic Encyclopedia of Type Strains, Phase I: the one thousand microbial genomes (KMG-I) project.</title>
        <authorList>
            <person name="Kyrpides N."/>
        </authorList>
    </citation>
    <scope>NUCLEOTIDE SEQUENCE [LARGE SCALE GENOMIC DNA]</scope>
    <source>
        <strain evidence="2 3">DSM 19573</strain>
    </source>
</reference>
<evidence type="ECO:0000313" key="2">
    <source>
        <dbReference type="EMBL" id="PYG87180.1"/>
    </source>
</evidence>
<keyword evidence="3" id="KW-1185">Reference proteome</keyword>
<dbReference type="AlphaFoldDB" id="A0A318XIX8"/>